<protein>
    <submittedName>
        <fullName evidence="2">OsmC-like protein/alpha/beta superfamily hydrolase</fullName>
    </submittedName>
</protein>
<name>A0ABV4EWT1_BRAEL</name>
<proteinExistence type="predicted"/>
<keyword evidence="3" id="KW-1185">Reference proteome</keyword>
<dbReference type="Pfam" id="PF02566">
    <property type="entry name" value="OsmC"/>
    <property type="match status" value="1"/>
</dbReference>
<dbReference type="EMBL" id="JBGBZA010000002">
    <property type="protein sequence ID" value="MEY9315364.1"/>
    <property type="molecule type" value="Genomic_DNA"/>
</dbReference>
<evidence type="ECO:0000259" key="1">
    <source>
        <dbReference type="Pfam" id="PF12697"/>
    </source>
</evidence>
<dbReference type="Proteomes" id="UP001565471">
    <property type="component" value="Unassembled WGS sequence"/>
</dbReference>
<dbReference type="Gene3D" id="3.30.300.20">
    <property type="match status" value="1"/>
</dbReference>
<dbReference type="PANTHER" id="PTHR39624">
    <property type="entry name" value="PROTEIN INVOLVED IN RIMO-MEDIATED BETA-METHYLTHIOLATION OF RIBOSOMAL PROTEIN S12 YCAO"/>
    <property type="match status" value="1"/>
</dbReference>
<dbReference type="InterPro" id="IPR029058">
    <property type="entry name" value="AB_hydrolase_fold"/>
</dbReference>
<gene>
    <name evidence="2" type="ORF">ABIF29_002163</name>
</gene>
<dbReference type="SUPFAM" id="SSF53474">
    <property type="entry name" value="alpha/beta-Hydrolases"/>
    <property type="match status" value="1"/>
</dbReference>
<feature type="domain" description="AB hydrolase-1" evidence="1">
    <location>
        <begin position="32"/>
        <end position="230"/>
    </location>
</feature>
<dbReference type="Gene3D" id="3.40.50.1820">
    <property type="entry name" value="alpha/beta hydrolase"/>
    <property type="match status" value="1"/>
</dbReference>
<dbReference type="InterPro" id="IPR003718">
    <property type="entry name" value="OsmC/Ohr_fam"/>
</dbReference>
<dbReference type="Pfam" id="PF12697">
    <property type="entry name" value="Abhydrolase_6"/>
    <property type="match status" value="1"/>
</dbReference>
<sequence length="436" mass="46773">MPHERFQFTGVGGHQLAAALDTPDGPIKAYALFAHCFTCGKDVLAAKRIAVALAAKGIATLRFDFTGLGSSEGEFANSTFSSNVADLVRAADHLRETRKAPAILIGHSLGGAAILAAAGQIPEAKAVATIAAPSDPVHVTHFFKDRIEDIRAQGEGEVSLAGRPFRIKREFLDDVAEQNLMAQVKQLHKALLIMHSPTDDTVGIDNATHIFSAARHPKSFVSLADADHLLSGKQDAAYVADVIGAWAERYVDIAPQSAADTGTAPRNVVVQETRAGKFQQIVTAGPHRMLADEPVAVGGQDSGPGPYDFVLAGLGACTSMTMRMYADRKSLPLDRVTVTLTHSKIYAKDCEECETREGMLDQIDRVIRIEGELDADQRKRLMEIADKCPVHKTLTSEIRIVTKAAGVSPRRSGERLSRSSIWAVPPLTCGPSLGAR</sequence>
<reference evidence="2 3" key="1">
    <citation type="submission" date="2024-07" db="EMBL/GenBank/DDBJ databases">
        <title>Genomic Encyclopedia of Type Strains, Phase V (KMG-V): Genome sequencing to study the core and pangenomes of soil and plant-associated prokaryotes.</title>
        <authorList>
            <person name="Whitman W."/>
        </authorList>
    </citation>
    <scope>NUCLEOTIDE SEQUENCE [LARGE SCALE GENOMIC DNA]</scope>
    <source>
        <strain evidence="2 3">USDA 415</strain>
    </source>
</reference>
<comment type="caution">
    <text evidence="2">The sequence shown here is derived from an EMBL/GenBank/DDBJ whole genome shotgun (WGS) entry which is preliminary data.</text>
</comment>
<dbReference type="InterPro" id="IPR036102">
    <property type="entry name" value="OsmC/Ohrsf"/>
</dbReference>
<dbReference type="RefSeq" id="WP_370196290.1">
    <property type="nucleotide sequence ID" value="NZ_JBGBZA010000002.1"/>
</dbReference>
<dbReference type="SUPFAM" id="SSF82784">
    <property type="entry name" value="OsmC-like"/>
    <property type="match status" value="1"/>
</dbReference>
<organism evidence="2 3">
    <name type="scientific">Bradyrhizobium elkanii</name>
    <dbReference type="NCBI Taxonomy" id="29448"/>
    <lineage>
        <taxon>Bacteria</taxon>
        <taxon>Pseudomonadati</taxon>
        <taxon>Pseudomonadota</taxon>
        <taxon>Alphaproteobacteria</taxon>
        <taxon>Hyphomicrobiales</taxon>
        <taxon>Nitrobacteraceae</taxon>
        <taxon>Bradyrhizobium</taxon>
    </lineage>
</organism>
<accession>A0ABV4EWT1</accession>
<dbReference type="InterPro" id="IPR000073">
    <property type="entry name" value="AB_hydrolase_1"/>
</dbReference>
<dbReference type="PANTHER" id="PTHR39624:SF2">
    <property type="entry name" value="OSMC-LIKE PROTEIN"/>
    <property type="match status" value="1"/>
</dbReference>
<evidence type="ECO:0000313" key="3">
    <source>
        <dbReference type="Proteomes" id="UP001565471"/>
    </source>
</evidence>
<dbReference type="InterPro" id="IPR015946">
    <property type="entry name" value="KH_dom-like_a/b"/>
</dbReference>
<evidence type="ECO:0000313" key="2">
    <source>
        <dbReference type="EMBL" id="MEY9315364.1"/>
    </source>
</evidence>